<evidence type="ECO:0000313" key="4">
    <source>
        <dbReference type="Proteomes" id="UP000064243"/>
    </source>
</evidence>
<feature type="domain" description="UspA" evidence="2">
    <location>
        <begin position="154"/>
        <end position="293"/>
    </location>
</feature>
<dbReference type="SUPFAM" id="SSF52402">
    <property type="entry name" value="Adenine nucleotide alpha hydrolases-like"/>
    <property type="match status" value="2"/>
</dbReference>
<dbReference type="PRINTS" id="PR01438">
    <property type="entry name" value="UNVRSLSTRESS"/>
</dbReference>
<dbReference type="EMBL" id="LDUG01000017">
    <property type="protein sequence ID" value="KVW97128.1"/>
    <property type="molecule type" value="Genomic_DNA"/>
</dbReference>
<accession>A0A119CWT0</accession>
<dbReference type="Pfam" id="PF00582">
    <property type="entry name" value="Usp"/>
    <property type="match status" value="2"/>
</dbReference>
<dbReference type="PATRIC" id="fig|36861.3.peg.402"/>
<dbReference type="RefSeq" id="WP_059752491.1">
    <property type="nucleotide sequence ID" value="NZ_LDUG01000017.1"/>
</dbReference>
<keyword evidence="4" id="KW-1185">Reference proteome</keyword>
<dbReference type="PANTHER" id="PTHR46268">
    <property type="entry name" value="STRESS RESPONSE PROTEIN NHAX"/>
    <property type="match status" value="1"/>
</dbReference>
<dbReference type="InterPro" id="IPR006015">
    <property type="entry name" value="Universal_stress_UspA"/>
</dbReference>
<name>A0A119CWT0_THIDE</name>
<evidence type="ECO:0000259" key="2">
    <source>
        <dbReference type="Pfam" id="PF00582"/>
    </source>
</evidence>
<protein>
    <recommendedName>
        <fullName evidence="2">UspA domain-containing protein</fullName>
    </recommendedName>
</protein>
<feature type="domain" description="UspA" evidence="2">
    <location>
        <begin position="7"/>
        <end position="147"/>
    </location>
</feature>
<dbReference type="PANTHER" id="PTHR46268:SF6">
    <property type="entry name" value="UNIVERSAL STRESS PROTEIN UP12"/>
    <property type="match status" value="1"/>
</dbReference>
<comment type="caution">
    <text evidence="3">The sequence shown here is derived from an EMBL/GenBank/DDBJ whole genome shotgun (WGS) entry which is preliminary data.</text>
</comment>
<comment type="similarity">
    <text evidence="1">Belongs to the universal stress protein A family.</text>
</comment>
<sequence>MSSSLSLLAATDFSAPARHALERAAQLAAAHPGAQLTLTHVISTSMLARLRGVMRDEAPAMETRLADETEQALTELAARLSTQYACPVNTRLSQGSALDAINDLADELQSNLLVMGARGAHFVREFLLGSTTERVLRRTRRPMLAVKQRPQGAYRRVLVPVDFSVHAVAAAQTAHRWLPDAEIILLHAFEVDIEGTLRFASIDEEKIHAYRVRAREEALDAMAQFVDLLSIPSGQLTRLVVHGAPTLRILEHEQSLDADLIVMGKHGQSMLEELLLGSVTKHILAYSSSDVLVAGHPA</sequence>
<reference evidence="3 4" key="1">
    <citation type="journal article" date="2015" name="Appl. Environ. Microbiol.">
        <title>Aerobic and Anaerobic Thiosulfate Oxidation by a Cold-Adapted, Subglacial Chemoautotroph.</title>
        <authorList>
            <person name="Harrold Z.R."/>
            <person name="Skidmore M.L."/>
            <person name="Hamilton T.L."/>
            <person name="Desch L."/>
            <person name="Amada K."/>
            <person name="van Gelder W."/>
            <person name="Glover K."/>
            <person name="Roden E.E."/>
            <person name="Boyd E.S."/>
        </authorList>
    </citation>
    <scope>NUCLEOTIDE SEQUENCE [LARGE SCALE GENOMIC DNA]</scope>
    <source>
        <strain evidence="3 4">RG</strain>
    </source>
</reference>
<dbReference type="Proteomes" id="UP000064243">
    <property type="component" value="Unassembled WGS sequence"/>
</dbReference>
<gene>
    <name evidence="3" type="ORF">ABW22_04730</name>
</gene>
<dbReference type="InterPro" id="IPR006016">
    <property type="entry name" value="UspA"/>
</dbReference>
<dbReference type="Gene3D" id="3.40.50.620">
    <property type="entry name" value="HUPs"/>
    <property type="match status" value="2"/>
</dbReference>
<evidence type="ECO:0000256" key="1">
    <source>
        <dbReference type="ARBA" id="ARBA00008791"/>
    </source>
</evidence>
<organism evidence="3 4">
    <name type="scientific">Thiobacillus denitrificans</name>
    <dbReference type="NCBI Taxonomy" id="36861"/>
    <lineage>
        <taxon>Bacteria</taxon>
        <taxon>Pseudomonadati</taxon>
        <taxon>Pseudomonadota</taxon>
        <taxon>Betaproteobacteria</taxon>
        <taxon>Nitrosomonadales</taxon>
        <taxon>Thiobacillaceae</taxon>
        <taxon>Thiobacillus</taxon>
    </lineage>
</organism>
<dbReference type="InterPro" id="IPR014729">
    <property type="entry name" value="Rossmann-like_a/b/a_fold"/>
</dbReference>
<dbReference type="AlphaFoldDB" id="A0A119CWT0"/>
<dbReference type="CDD" id="cd00293">
    <property type="entry name" value="USP-like"/>
    <property type="match status" value="2"/>
</dbReference>
<proteinExistence type="inferred from homology"/>
<evidence type="ECO:0000313" key="3">
    <source>
        <dbReference type="EMBL" id="KVW97128.1"/>
    </source>
</evidence>